<dbReference type="EMBL" id="KZ305047">
    <property type="protein sequence ID" value="PIA37255.1"/>
    <property type="molecule type" value="Genomic_DNA"/>
</dbReference>
<dbReference type="Proteomes" id="UP000230069">
    <property type="component" value="Unassembled WGS sequence"/>
</dbReference>
<keyword evidence="2" id="KW-1185">Reference proteome</keyword>
<dbReference type="AlphaFoldDB" id="A0A2G5D163"/>
<protein>
    <submittedName>
        <fullName evidence="1">Uncharacterized protein</fullName>
    </submittedName>
</protein>
<evidence type="ECO:0000313" key="1">
    <source>
        <dbReference type="EMBL" id="PIA37255.1"/>
    </source>
</evidence>
<proteinExistence type="predicted"/>
<sequence length="95" mass="10628">MPCRFSLEIECCQKLMVVPHYMFFQNLKKLVISSCPSLGGMQPCLPPLLEELILEADLGCLSDSLMPVSHNNSHSNLKSFRIQFATHVTSSLAFL</sequence>
<gene>
    <name evidence="1" type="ORF">AQUCO_03000090v1</name>
</gene>
<name>A0A2G5D163_AQUCA</name>
<dbReference type="InParanoid" id="A0A2G5D163"/>
<organism evidence="1 2">
    <name type="scientific">Aquilegia coerulea</name>
    <name type="common">Rocky mountain columbine</name>
    <dbReference type="NCBI Taxonomy" id="218851"/>
    <lineage>
        <taxon>Eukaryota</taxon>
        <taxon>Viridiplantae</taxon>
        <taxon>Streptophyta</taxon>
        <taxon>Embryophyta</taxon>
        <taxon>Tracheophyta</taxon>
        <taxon>Spermatophyta</taxon>
        <taxon>Magnoliopsida</taxon>
        <taxon>Ranunculales</taxon>
        <taxon>Ranunculaceae</taxon>
        <taxon>Thalictroideae</taxon>
        <taxon>Aquilegia</taxon>
    </lineage>
</organism>
<evidence type="ECO:0000313" key="2">
    <source>
        <dbReference type="Proteomes" id="UP000230069"/>
    </source>
</evidence>
<reference evidence="1 2" key="1">
    <citation type="submission" date="2017-09" db="EMBL/GenBank/DDBJ databases">
        <title>WGS assembly of Aquilegia coerulea Goldsmith.</title>
        <authorList>
            <person name="Hodges S."/>
            <person name="Kramer E."/>
            <person name="Nordborg M."/>
            <person name="Tomkins J."/>
            <person name="Borevitz J."/>
            <person name="Derieg N."/>
            <person name="Yan J."/>
            <person name="Mihaltcheva S."/>
            <person name="Hayes R.D."/>
            <person name="Rokhsar D."/>
        </authorList>
    </citation>
    <scope>NUCLEOTIDE SEQUENCE [LARGE SCALE GENOMIC DNA]</scope>
    <source>
        <strain evidence="2">cv. Goldsmith</strain>
    </source>
</reference>
<accession>A0A2G5D163</accession>